<dbReference type="RefSeq" id="WP_078664921.1">
    <property type="nucleotide sequence ID" value="NZ_FUXM01000006.1"/>
</dbReference>
<evidence type="ECO:0000313" key="2">
    <source>
        <dbReference type="EMBL" id="SJZ74958.1"/>
    </source>
</evidence>
<protein>
    <recommendedName>
        <fullName evidence="1">RING-type domain-containing protein</fullName>
    </recommendedName>
</protein>
<gene>
    <name evidence="2" type="ORF">SAMN02745885_00818</name>
</gene>
<feature type="domain" description="RING-type" evidence="1">
    <location>
        <begin position="50"/>
        <end position="87"/>
    </location>
</feature>
<name>A0A1T4N7Z8_9FIRM</name>
<organism evidence="2 3">
    <name type="scientific">Carboxydocella sporoproducens DSM 16521</name>
    <dbReference type="NCBI Taxonomy" id="1121270"/>
    <lineage>
        <taxon>Bacteria</taxon>
        <taxon>Bacillati</taxon>
        <taxon>Bacillota</taxon>
        <taxon>Clostridia</taxon>
        <taxon>Eubacteriales</taxon>
        <taxon>Clostridiales Family XVI. Incertae Sedis</taxon>
        <taxon>Carboxydocella</taxon>
    </lineage>
</organism>
<sequence>MAVDKIRYPEGMPEVLPGPEKPQLRLVQKMELKEVRRGAIVTSVTAVYFCRACQEKKTALDVKLCDCGLIMCNQCWSEWDDRCPLCETDLS</sequence>
<proteinExistence type="predicted"/>
<keyword evidence="3" id="KW-1185">Reference proteome</keyword>
<reference evidence="3" key="1">
    <citation type="submission" date="2017-02" db="EMBL/GenBank/DDBJ databases">
        <authorList>
            <person name="Varghese N."/>
            <person name="Submissions S."/>
        </authorList>
    </citation>
    <scope>NUCLEOTIDE SEQUENCE [LARGE SCALE GENOMIC DNA]</scope>
    <source>
        <strain evidence="3">DSM 16521</strain>
    </source>
</reference>
<evidence type="ECO:0000259" key="1">
    <source>
        <dbReference type="PROSITE" id="PS50089"/>
    </source>
</evidence>
<dbReference type="PROSITE" id="PS50089">
    <property type="entry name" value="ZF_RING_2"/>
    <property type="match status" value="1"/>
</dbReference>
<dbReference type="AlphaFoldDB" id="A0A1T4N7Z8"/>
<dbReference type="EMBL" id="FUXM01000006">
    <property type="protein sequence ID" value="SJZ74958.1"/>
    <property type="molecule type" value="Genomic_DNA"/>
</dbReference>
<accession>A0A1T4N7Z8</accession>
<dbReference type="Proteomes" id="UP000189933">
    <property type="component" value="Unassembled WGS sequence"/>
</dbReference>
<dbReference type="SUPFAM" id="SSF57850">
    <property type="entry name" value="RING/U-box"/>
    <property type="match status" value="1"/>
</dbReference>
<dbReference type="InterPro" id="IPR001841">
    <property type="entry name" value="Znf_RING"/>
</dbReference>
<evidence type="ECO:0000313" key="3">
    <source>
        <dbReference type="Proteomes" id="UP000189933"/>
    </source>
</evidence>